<dbReference type="Pfam" id="PF03004">
    <property type="entry name" value="Transposase_24"/>
    <property type="match status" value="1"/>
</dbReference>
<protein>
    <submittedName>
        <fullName evidence="3">Uncharacterized protein</fullName>
    </submittedName>
</protein>
<keyword evidence="1" id="KW-0175">Coiled coil</keyword>
<gene>
    <name evidence="3" type="ORF">MKW94_013955</name>
</gene>
<proteinExistence type="predicted"/>
<dbReference type="EMBL" id="JAJJMA010097315">
    <property type="protein sequence ID" value="MCL7030080.1"/>
    <property type="molecule type" value="Genomic_DNA"/>
</dbReference>
<name>A0AA41V0T0_PAPNU</name>
<feature type="coiled-coil region" evidence="1">
    <location>
        <begin position="199"/>
        <end position="226"/>
    </location>
</feature>
<evidence type="ECO:0000313" key="3">
    <source>
        <dbReference type="EMBL" id="MCL7030080.1"/>
    </source>
</evidence>
<comment type="caution">
    <text evidence="3">The sequence shown here is derived from an EMBL/GenBank/DDBJ whole genome shotgun (WGS) entry which is preliminary data.</text>
</comment>
<reference evidence="3" key="1">
    <citation type="submission" date="2022-03" db="EMBL/GenBank/DDBJ databases">
        <title>A functionally conserved STORR gene fusion in Papaver species that diverged 16.8 million years ago.</title>
        <authorList>
            <person name="Catania T."/>
        </authorList>
    </citation>
    <scope>NUCLEOTIDE SEQUENCE</scope>
    <source>
        <strain evidence="3">S-191538</strain>
    </source>
</reference>
<accession>A0AA41V0T0</accession>
<evidence type="ECO:0000313" key="4">
    <source>
        <dbReference type="Proteomes" id="UP001177140"/>
    </source>
</evidence>
<organism evidence="3 4">
    <name type="scientific">Papaver nudicaule</name>
    <name type="common">Iceland poppy</name>
    <dbReference type="NCBI Taxonomy" id="74823"/>
    <lineage>
        <taxon>Eukaryota</taxon>
        <taxon>Viridiplantae</taxon>
        <taxon>Streptophyta</taxon>
        <taxon>Embryophyta</taxon>
        <taxon>Tracheophyta</taxon>
        <taxon>Spermatophyta</taxon>
        <taxon>Magnoliopsida</taxon>
        <taxon>Ranunculales</taxon>
        <taxon>Papaveraceae</taxon>
        <taxon>Papaveroideae</taxon>
        <taxon>Papaver</taxon>
    </lineage>
</organism>
<evidence type="ECO:0000256" key="1">
    <source>
        <dbReference type="SAM" id="Coils"/>
    </source>
</evidence>
<dbReference type="InterPro" id="IPR004252">
    <property type="entry name" value="Probable_transposase_24"/>
</dbReference>
<feature type="compositionally biased region" description="Polar residues" evidence="2">
    <location>
        <begin position="104"/>
        <end position="115"/>
    </location>
</feature>
<sequence>MNMRMLIGSNLKLIDHFILKHDDDVAVEAIKKVMRAAYTRHRYKIHLEYVSLVKKLGSHEAAMAHPRSYCSNKHDWTHMCGYFRSPEFEKLSERGRKSAAAKTINHSSGNKSHTSVKYDLVRKGKPCDPCTVFIKTHNSGKMNDQCKAMKKKMEDLKKASDKGEINDTSEEIYYKCRNADGEYLGKRRRKAPQTHYSLYRQKEKETSQLKERLTLVEKENKLLKKQKVTKESLNAYFLKNGLSLMEFIT</sequence>
<keyword evidence="4" id="KW-1185">Reference proteome</keyword>
<evidence type="ECO:0000256" key="2">
    <source>
        <dbReference type="SAM" id="MobiDB-lite"/>
    </source>
</evidence>
<dbReference type="Proteomes" id="UP001177140">
    <property type="component" value="Unassembled WGS sequence"/>
</dbReference>
<dbReference type="AlphaFoldDB" id="A0AA41V0T0"/>
<feature type="region of interest" description="Disordered" evidence="2">
    <location>
        <begin position="95"/>
        <end position="116"/>
    </location>
</feature>